<comment type="caution">
    <text evidence="2">The sequence shown here is derived from an EMBL/GenBank/DDBJ whole genome shotgun (WGS) entry which is preliminary data.</text>
</comment>
<sequence>MNTNTNLANRLHVFAGCFRRPRHHEPPLGPAEQPANARHALETLPSLPSPLPTITPVPPNPQSQSPIFELPPELRLQIYRLLLSDRELHIDMRHTAWETTTPHSTAGAHTLPTRRWRWRASTCHRHPDAPVTSDKCGWGGPPPTTCDAYSTPCGIGKEALSLLLACRSLYLEAVDVLYAENTFHISTGALLLFTPRLLSPTRSSSIASLVYTVTPESVLTYAGEHLGLEPGLPAYRALISRIPVAFPGLRSLQIAISDPALVRNLCSLSRSVWVEETTEDARLQCWDLLLAPVDAVVVAAAAAFGDRLREFVVVVGHRVAELLPDLRLPDRREAVEGRYEQAWRSVPAHGTDEAGVHGYWVRMVCRSEGDETQVEASFRRLMTEMEAFSQAVAEVGVLQGEVTQTAAIH</sequence>
<accession>A0AA38RL21</accession>
<keyword evidence="3" id="KW-1185">Reference proteome</keyword>
<evidence type="ECO:0000259" key="1">
    <source>
        <dbReference type="Pfam" id="PF24864"/>
    </source>
</evidence>
<dbReference type="PANTHER" id="PTHR38790">
    <property type="entry name" value="2EXR DOMAIN-CONTAINING PROTEIN-RELATED"/>
    <property type="match status" value="1"/>
</dbReference>
<dbReference type="EMBL" id="JANBVN010000183">
    <property type="protein sequence ID" value="KAJ9134403.1"/>
    <property type="molecule type" value="Genomic_DNA"/>
</dbReference>
<name>A0AA38RL21_9PEZI</name>
<dbReference type="InterPro" id="IPR056632">
    <property type="entry name" value="DUF7730"/>
</dbReference>
<evidence type="ECO:0000313" key="3">
    <source>
        <dbReference type="Proteomes" id="UP001174691"/>
    </source>
</evidence>
<reference evidence="2" key="1">
    <citation type="submission" date="2022-07" db="EMBL/GenBank/DDBJ databases">
        <title>Fungi with potential for degradation of polypropylene.</title>
        <authorList>
            <person name="Gostincar C."/>
        </authorList>
    </citation>
    <scope>NUCLEOTIDE SEQUENCE</scope>
    <source>
        <strain evidence="2">EXF-13287</strain>
    </source>
</reference>
<gene>
    <name evidence="2" type="ORF">NKR19_g8673</name>
</gene>
<protein>
    <recommendedName>
        <fullName evidence="1">DUF7730 domain-containing protein</fullName>
    </recommendedName>
</protein>
<dbReference type="Proteomes" id="UP001174691">
    <property type="component" value="Unassembled WGS sequence"/>
</dbReference>
<proteinExistence type="predicted"/>
<dbReference type="Pfam" id="PF24864">
    <property type="entry name" value="DUF7730"/>
    <property type="match status" value="1"/>
</dbReference>
<dbReference type="AlphaFoldDB" id="A0AA38RL21"/>
<organism evidence="2 3">
    <name type="scientific">Coniochaeta hoffmannii</name>
    <dbReference type="NCBI Taxonomy" id="91930"/>
    <lineage>
        <taxon>Eukaryota</taxon>
        <taxon>Fungi</taxon>
        <taxon>Dikarya</taxon>
        <taxon>Ascomycota</taxon>
        <taxon>Pezizomycotina</taxon>
        <taxon>Sordariomycetes</taxon>
        <taxon>Sordariomycetidae</taxon>
        <taxon>Coniochaetales</taxon>
        <taxon>Coniochaetaceae</taxon>
        <taxon>Coniochaeta</taxon>
    </lineage>
</organism>
<feature type="domain" description="DUF7730" evidence="1">
    <location>
        <begin position="61"/>
        <end position="258"/>
    </location>
</feature>
<evidence type="ECO:0000313" key="2">
    <source>
        <dbReference type="EMBL" id="KAJ9134403.1"/>
    </source>
</evidence>